<keyword evidence="2" id="KW-1185">Reference proteome</keyword>
<sequence>MIPTQVAAATRSRKSITTRDTFTDEPLSEARASFSAELDWTLRRIGAVRLRVTVACLTMPRDGKQGQRLAEVIAAMVARHSALAGVDTDGAVLAASFGPRRFGAAGDMEEARRLIGWFREAVAEVAPALEGRAMISVAHLWSDEWVGLAPYTRRVMFAAPLPLAGLAEAV</sequence>
<proteinExistence type="predicted"/>
<dbReference type="KEGG" id="htq:FRZ44_23620"/>
<name>A0A5J6MQD2_9PROT</name>
<evidence type="ECO:0000313" key="2">
    <source>
        <dbReference type="Proteomes" id="UP000326202"/>
    </source>
</evidence>
<protein>
    <submittedName>
        <fullName evidence="1">Uncharacterized protein</fullName>
    </submittedName>
</protein>
<dbReference type="EMBL" id="CP042906">
    <property type="protein sequence ID" value="QEX17066.1"/>
    <property type="molecule type" value="Genomic_DNA"/>
</dbReference>
<evidence type="ECO:0000313" key="1">
    <source>
        <dbReference type="EMBL" id="QEX17066.1"/>
    </source>
</evidence>
<accession>A0A5J6MQD2</accession>
<gene>
    <name evidence="1" type="ORF">FRZ44_23620</name>
</gene>
<reference evidence="1 2" key="1">
    <citation type="submission" date="2019-08" db="EMBL/GenBank/DDBJ databases">
        <title>Hyperibacter terrae gen. nov., sp. nov. and Hyperibacter viscosus sp. nov., two new members in the family Rhodospirillaceae isolated from the rhizosphere of Hypericum perforatum.</title>
        <authorList>
            <person name="Noviana Z."/>
        </authorList>
    </citation>
    <scope>NUCLEOTIDE SEQUENCE [LARGE SCALE GENOMIC DNA]</scope>
    <source>
        <strain evidence="1 2">R5913</strain>
    </source>
</reference>
<organism evidence="1 2">
    <name type="scientific">Hypericibacter terrae</name>
    <dbReference type="NCBI Taxonomy" id="2602015"/>
    <lineage>
        <taxon>Bacteria</taxon>
        <taxon>Pseudomonadati</taxon>
        <taxon>Pseudomonadota</taxon>
        <taxon>Alphaproteobacteria</taxon>
        <taxon>Rhodospirillales</taxon>
        <taxon>Dongiaceae</taxon>
        <taxon>Hypericibacter</taxon>
    </lineage>
</organism>
<dbReference type="Proteomes" id="UP000326202">
    <property type="component" value="Chromosome"/>
</dbReference>
<dbReference type="AlphaFoldDB" id="A0A5J6MQD2"/>